<dbReference type="GeneID" id="9051862"/>
<evidence type="ECO:0000259" key="5">
    <source>
        <dbReference type="PROSITE" id="PS50886"/>
    </source>
</evidence>
<dbReference type="Gene3D" id="1.20.1050.10">
    <property type="match status" value="1"/>
</dbReference>
<organism evidence="7">
    <name type="scientific">Perkinsus marinus (strain ATCC 50983 / TXsc)</name>
    <dbReference type="NCBI Taxonomy" id="423536"/>
    <lineage>
        <taxon>Eukaryota</taxon>
        <taxon>Sar</taxon>
        <taxon>Alveolata</taxon>
        <taxon>Perkinsozoa</taxon>
        <taxon>Perkinsea</taxon>
        <taxon>Perkinsida</taxon>
        <taxon>Perkinsidae</taxon>
        <taxon>Perkinsus</taxon>
    </lineage>
</organism>
<dbReference type="OrthoDB" id="19141at2759"/>
<reference evidence="6 7" key="1">
    <citation type="submission" date="2008-07" db="EMBL/GenBank/DDBJ databases">
        <authorList>
            <person name="El-Sayed N."/>
            <person name="Caler E."/>
            <person name="Inman J."/>
            <person name="Amedeo P."/>
            <person name="Hass B."/>
            <person name="Wortman J."/>
        </authorList>
    </citation>
    <scope>NUCLEOTIDE SEQUENCE [LARGE SCALE GENOMIC DNA]</scope>
    <source>
        <strain evidence="7">ATCC 50983 / TXsc</strain>
    </source>
</reference>
<dbReference type="InterPro" id="IPR012340">
    <property type="entry name" value="NA-bd_OB-fold"/>
</dbReference>
<keyword evidence="6" id="KW-0436">Ligase</keyword>
<dbReference type="EMBL" id="GG682453">
    <property type="protein sequence ID" value="EER03119.1"/>
    <property type="molecule type" value="Genomic_DNA"/>
</dbReference>
<evidence type="ECO:0000313" key="6">
    <source>
        <dbReference type="EMBL" id="EER03119.1"/>
    </source>
</evidence>
<keyword evidence="1 3" id="KW-0820">tRNA-binding</keyword>
<dbReference type="InterPro" id="IPR051270">
    <property type="entry name" value="Tyrosine-tRNA_ligase_regulator"/>
</dbReference>
<proteinExistence type="predicted"/>
<feature type="compositionally biased region" description="Basic and acidic residues" evidence="4">
    <location>
        <begin position="255"/>
        <end position="268"/>
    </location>
</feature>
<keyword evidence="6" id="KW-0030">Aminoacyl-tRNA synthetase</keyword>
<dbReference type="Gene3D" id="2.40.50.140">
    <property type="entry name" value="Nucleic acid-binding proteins"/>
    <property type="match status" value="1"/>
</dbReference>
<dbReference type="GO" id="GO:0000049">
    <property type="term" value="F:tRNA binding"/>
    <property type="evidence" value="ECO:0007669"/>
    <property type="project" value="UniProtKB-UniRule"/>
</dbReference>
<protein>
    <submittedName>
        <fullName evidence="6">Methionyl-tRNA synthetase, putative</fullName>
    </submittedName>
</protein>
<dbReference type="AlphaFoldDB" id="C5LJJ0"/>
<dbReference type="PROSITE" id="PS50886">
    <property type="entry name" value="TRBD"/>
    <property type="match status" value="1"/>
</dbReference>
<evidence type="ECO:0000313" key="7">
    <source>
        <dbReference type="Proteomes" id="UP000007800"/>
    </source>
</evidence>
<name>C5LJJ0_PERM5</name>
<sequence>MCADNTTTATESAYDLFVNDSATCDVCEKLIVYLRAVSGKASSFTGSTIRASTKPGNSVLSAAFGQRLPVYASQKREESFEGALKVLKAIAEDSGFGALLIPEGSEALKWVEWCLNESEGAFKLTKEGVEKLNKALEDRVGPAGLKVGAFLLGGSNITLADFVVAHAAERWASKASQKELAQYCNITRWYHHISSLPGSPYPNSVIDLHAVTRAYTNLHKADATAAGGKGGKGSPKKGEADEAGKKKAERKAKNKDKQAKAQKETRPVEDVSRLNMIVGKINKVWEHPDAEKLWCEEIDCGEASGPRQIASGLRDFYKEASDLEGRKVVILANLKPRPLRGFVSHGMVMCASSGDHSQVEVLTVPEDAKPGERISIPGFDGEPDDVLHPKHNPFDAVKGDLKTVKKENGVIVATYKGNAFTLPNGEIVTTPSLADCEIS</sequence>
<feature type="region of interest" description="Disordered" evidence="4">
    <location>
        <begin position="223"/>
        <end position="268"/>
    </location>
</feature>
<dbReference type="SUPFAM" id="SSF47616">
    <property type="entry name" value="GST C-terminal domain-like"/>
    <property type="match status" value="1"/>
</dbReference>
<evidence type="ECO:0000256" key="4">
    <source>
        <dbReference type="SAM" id="MobiDB-lite"/>
    </source>
</evidence>
<feature type="domain" description="TRNA-binding" evidence="5">
    <location>
        <begin position="270"/>
        <end position="375"/>
    </location>
</feature>
<dbReference type="InterPro" id="IPR036282">
    <property type="entry name" value="Glutathione-S-Trfase_C_sf"/>
</dbReference>
<gene>
    <name evidence="6" type="ORF">Pmar_PMAR023231</name>
</gene>
<dbReference type="PANTHER" id="PTHR11586">
    <property type="entry name" value="TRNA-AMINOACYLATION COFACTOR ARC1 FAMILY MEMBER"/>
    <property type="match status" value="1"/>
</dbReference>
<dbReference type="CDD" id="cd02799">
    <property type="entry name" value="tRNA_bind_EMAP-II_like"/>
    <property type="match status" value="1"/>
</dbReference>
<feature type="compositionally biased region" description="Basic and acidic residues" evidence="4">
    <location>
        <begin position="236"/>
        <end position="246"/>
    </location>
</feature>
<dbReference type="FunCoup" id="C5LJJ0">
    <property type="interactions" value="169"/>
</dbReference>
<dbReference type="InParanoid" id="C5LJJ0"/>
<dbReference type="SUPFAM" id="SSF50249">
    <property type="entry name" value="Nucleic acid-binding proteins"/>
    <property type="match status" value="1"/>
</dbReference>
<dbReference type="Proteomes" id="UP000007800">
    <property type="component" value="Unassembled WGS sequence"/>
</dbReference>
<keyword evidence="7" id="KW-1185">Reference proteome</keyword>
<dbReference type="CDD" id="cd10289">
    <property type="entry name" value="GST_C_AaRS_like"/>
    <property type="match status" value="1"/>
</dbReference>
<dbReference type="InterPro" id="IPR002547">
    <property type="entry name" value="tRNA-bd_dom"/>
</dbReference>
<evidence type="ECO:0000256" key="3">
    <source>
        <dbReference type="PROSITE-ProRule" id="PRU00209"/>
    </source>
</evidence>
<dbReference type="PANTHER" id="PTHR11586:SF33">
    <property type="entry name" value="AMINOACYL TRNA SYNTHASE COMPLEX-INTERACTING MULTIFUNCTIONAL PROTEIN 1"/>
    <property type="match status" value="1"/>
</dbReference>
<evidence type="ECO:0000256" key="2">
    <source>
        <dbReference type="ARBA" id="ARBA00022884"/>
    </source>
</evidence>
<evidence type="ECO:0000256" key="1">
    <source>
        <dbReference type="ARBA" id="ARBA00022555"/>
    </source>
</evidence>
<dbReference type="Pfam" id="PF01588">
    <property type="entry name" value="tRNA_bind"/>
    <property type="match status" value="1"/>
</dbReference>
<accession>C5LJJ0</accession>
<dbReference type="GO" id="GO:0004812">
    <property type="term" value="F:aminoacyl-tRNA ligase activity"/>
    <property type="evidence" value="ECO:0007669"/>
    <property type="project" value="UniProtKB-KW"/>
</dbReference>
<keyword evidence="2 3" id="KW-0694">RNA-binding</keyword>
<dbReference type="RefSeq" id="XP_002771303.1">
    <property type="nucleotide sequence ID" value="XM_002771257.1"/>
</dbReference>